<evidence type="ECO:0000313" key="3">
    <source>
        <dbReference type="Proteomes" id="UP000186323"/>
    </source>
</evidence>
<proteinExistence type="predicted"/>
<evidence type="ECO:0000313" key="2">
    <source>
        <dbReference type="EMBL" id="SFV72671.1"/>
    </source>
</evidence>
<organism evidence="2 3">
    <name type="scientific">Desulfovibrio piger</name>
    <dbReference type="NCBI Taxonomy" id="901"/>
    <lineage>
        <taxon>Bacteria</taxon>
        <taxon>Pseudomonadati</taxon>
        <taxon>Thermodesulfobacteriota</taxon>
        <taxon>Desulfovibrionia</taxon>
        <taxon>Desulfovibrionales</taxon>
        <taxon>Desulfovibrionaceae</taxon>
        <taxon>Desulfovibrio</taxon>
    </lineage>
</organism>
<dbReference type="AlphaFoldDB" id="A0A1K1LD95"/>
<sequence length="38" mass="5010">MRRHNEFLFSYGIYEYYYFIFGFDSHYYYSLFSYSIYR</sequence>
<protein>
    <submittedName>
        <fullName evidence="2">Uncharacterized protein</fullName>
    </submittedName>
</protein>
<dbReference type="EMBL" id="LT630450">
    <property type="protein sequence ID" value="SFV72671.1"/>
    <property type="molecule type" value="Genomic_DNA"/>
</dbReference>
<gene>
    <name evidence="2" type="ORF">DESPIGER_0795</name>
</gene>
<dbReference type="Proteomes" id="UP000186323">
    <property type="component" value="Chromosome I"/>
</dbReference>
<keyword evidence="3" id="KW-1185">Reference proteome</keyword>
<keyword evidence="1" id="KW-0812">Transmembrane</keyword>
<name>A0A1K1LD95_9BACT</name>
<feature type="transmembrane region" description="Helical" evidence="1">
    <location>
        <begin position="16"/>
        <end position="37"/>
    </location>
</feature>
<evidence type="ECO:0000256" key="1">
    <source>
        <dbReference type="SAM" id="Phobius"/>
    </source>
</evidence>
<keyword evidence="1" id="KW-1133">Transmembrane helix</keyword>
<reference evidence="3" key="1">
    <citation type="submission" date="2016-10" db="EMBL/GenBank/DDBJ databases">
        <authorList>
            <person name="Wegmann U."/>
        </authorList>
    </citation>
    <scope>NUCLEOTIDE SEQUENCE [LARGE SCALE GENOMIC DNA]</scope>
</reference>
<keyword evidence="1" id="KW-0472">Membrane</keyword>
<dbReference type="KEGG" id="dpg:DESPIGER_0795"/>
<accession>A0A1K1LD95</accession>